<feature type="compositionally biased region" description="Acidic residues" evidence="2">
    <location>
        <begin position="896"/>
        <end position="906"/>
    </location>
</feature>
<feature type="compositionally biased region" description="Basic and acidic residues" evidence="2">
    <location>
        <begin position="872"/>
        <end position="881"/>
    </location>
</feature>
<protein>
    <recommendedName>
        <fullName evidence="3">CCAAT-binding factor domain-containing protein</fullName>
    </recommendedName>
</protein>
<evidence type="ECO:0000256" key="2">
    <source>
        <dbReference type="SAM" id="MobiDB-lite"/>
    </source>
</evidence>
<feature type="region of interest" description="Disordered" evidence="2">
    <location>
        <begin position="837"/>
        <end position="967"/>
    </location>
</feature>
<feature type="region of interest" description="Disordered" evidence="2">
    <location>
        <begin position="409"/>
        <end position="431"/>
    </location>
</feature>
<evidence type="ECO:0000313" key="4">
    <source>
        <dbReference type="EMBL" id="KAL3795243.1"/>
    </source>
</evidence>
<feature type="compositionally biased region" description="Low complexity" evidence="2">
    <location>
        <begin position="464"/>
        <end position="478"/>
    </location>
</feature>
<dbReference type="InterPro" id="IPR040155">
    <property type="entry name" value="CEBPZ/Mak21-like"/>
</dbReference>
<feature type="non-terminal residue" evidence="4">
    <location>
        <position position="1"/>
    </location>
</feature>
<comment type="similarity">
    <text evidence="1">Belongs to the CBF/MAK21 family.</text>
</comment>
<feature type="compositionally biased region" description="Acidic residues" evidence="2">
    <location>
        <begin position="852"/>
        <end position="871"/>
    </location>
</feature>
<gene>
    <name evidence="4" type="ORF">HJC23_008328</name>
</gene>
<evidence type="ECO:0000259" key="3">
    <source>
        <dbReference type="Pfam" id="PF03914"/>
    </source>
</evidence>
<reference evidence="4 5" key="1">
    <citation type="journal article" date="2020" name="G3 (Bethesda)">
        <title>Improved Reference Genome for Cyclotella cryptica CCMP332, a Model for Cell Wall Morphogenesis, Salinity Adaptation, and Lipid Production in Diatoms (Bacillariophyta).</title>
        <authorList>
            <person name="Roberts W.R."/>
            <person name="Downey K.M."/>
            <person name="Ruck E.C."/>
            <person name="Traller J.C."/>
            <person name="Alverson A.J."/>
        </authorList>
    </citation>
    <scope>NUCLEOTIDE SEQUENCE [LARGE SCALE GENOMIC DNA]</scope>
    <source>
        <strain evidence="4 5">CCMP332</strain>
    </source>
</reference>
<dbReference type="AlphaFoldDB" id="A0ABD3Q4T8"/>
<feature type="region of interest" description="Disordered" evidence="2">
    <location>
        <begin position="455"/>
        <end position="478"/>
    </location>
</feature>
<feature type="compositionally biased region" description="Basic and acidic residues" evidence="2">
    <location>
        <begin position="941"/>
        <end position="954"/>
    </location>
</feature>
<feature type="compositionally biased region" description="Acidic residues" evidence="2">
    <location>
        <begin position="930"/>
        <end position="940"/>
    </location>
</feature>
<feature type="compositionally biased region" description="Basic and acidic residues" evidence="2">
    <location>
        <begin position="175"/>
        <end position="186"/>
    </location>
</feature>
<evidence type="ECO:0000313" key="5">
    <source>
        <dbReference type="Proteomes" id="UP001516023"/>
    </source>
</evidence>
<proteinExistence type="inferred from homology"/>
<feature type="domain" description="CCAAT-binding factor" evidence="3">
    <location>
        <begin position="524"/>
        <end position="697"/>
    </location>
</feature>
<dbReference type="EMBL" id="JABMIG020000073">
    <property type="protein sequence ID" value="KAL3795243.1"/>
    <property type="molecule type" value="Genomic_DNA"/>
</dbReference>
<organism evidence="4 5">
    <name type="scientific">Cyclotella cryptica</name>
    <dbReference type="NCBI Taxonomy" id="29204"/>
    <lineage>
        <taxon>Eukaryota</taxon>
        <taxon>Sar</taxon>
        <taxon>Stramenopiles</taxon>
        <taxon>Ochrophyta</taxon>
        <taxon>Bacillariophyta</taxon>
        <taxon>Coscinodiscophyceae</taxon>
        <taxon>Thalassiosirophycidae</taxon>
        <taxon>Stephanodiscales</taxon>
        <taxon>Stephanodiscaceae</taxon>
        <taxon>Cyclotella</taxon>
    </lineage>
</organism>
<accession>A0ABD3Q4T8</accession>
<dbReference type="PANTHER" id="PTHR12048">
    <property type="entry name" value="CCAAT-BINDING FACTOR-RELATED"/>
    <property type="match status" value="1"/>
</dbReference>
<feature type="compositionally biased region" description="Polar residues" evidence="2">
    <location>
        <begin position="414"/>
        <end position="431"/>
    </location>
</feature>
<dbReference type="InterPro" id="IPR005612">
    <property type="entry name" value="CCAAT-binding_factor"/>
</dbReference>
<keyword evidence="5" id="KW-1185">Reference proteome</keyword>
<feature type="compositionally biased region" description="Low complexity" evidence="2">
    <location>
        <begin position="164"/>
        <end position="174"/>
    </location>
</feature>
<dbReference type="GO" id="GO:0005634">
    <property type="term" value="C:nucleus"/>
    <property type="evidence" value="ECO:0007669"/>
    <property type="project" value="UniProtKB-ARBA"/>
</dbReference>
<name>A0ABD3Q4T8_9STRA</name>
<evidence type="ECO:0000256" key="1">
    <source>
        <dbReference type="ARBA" id="ARBA00007797"/>
    </source>
</evidence>
<dbReference type="Proteomes" id="UP001516023">
    <property type="component" value="Unassembled WGS sequence"/>
</dbReference>
<feature type="region of interest" description="Disordered" evidence="2">
    <location>
        <begin position="46"/>
        <end position="88"/>
    </location>
</feature>
<sequence>LYDRGVRQKILRSQYRRFIETIAQSFKPRASQQHPLSYMAAIMAQNKKERRRRGKRNGGADFTKDLNGKHHSQNISQASQPAVEPRSVPASDKVISLNFKPHNTLLVQFTEQTPTWYDCGRNTPGRDDVISTLSGKSSKGNTREIISKYRQLADDIYAREVALSRSSQSQNSSSDQEKDEKWVENTMKRGTLKDRIAAMSVVVSMDCIHKLYALDMLLDLAGCGVTNGNNNSNAPNSRIGQMASEALADLFINTLLPKDRKLLSLEQRPLYQYEKKTLSPRILMLWRYEEMMKMRYASYIQRYLGRTLGGEDELSKRNALITASTLLKEIPEGEEVLLTLIVNKIGDPGKKIASAAGHQLRGVLEEHPVMVNVVAREVQQLAHRPHLSPRALYNCVIFLNQLQLSRDEEEEDSTAASKNTNPSKASSTTNVRVPSLPASLINTYFHLFETAVQKDQSNKKKGSKSNSSSMSNTDSSGMKSRLLSALLTGVNRAHPYLPRKDAAMEQHIDALYRISHTAPPAAATQALMLLFQLAVGSGEEAGHEEEGGRKQVLPAKKEEEDGITMRKDRFYRALYSKIGGGEMFSGRQLTLFFNLLYKAMKYDTSTERICAFSKRLLHTVLHQSSSIICGTLFLLSEIVKCHPEILRADSTTAEEALFDPSKREPRAAFGGKTTSLAGSLWELSLLVNHFHPSVSKFTSSTDGNISYAGDPLKDFGLAPFLDKFAFRNPKSVNKSKRGVEGIAGRKTLTAKSTGLPMNDPSFLEAENIPAEEKFFHQFFMERAKRDEIKGVIRGSGRSKDRDGEEDEALDAAEKVADEDFDWSDADSEEEAFATQLAERLMERGGNGKANFDDEDPDMDDWSDFGSDDDDVAEHVLERASDNDEDDIDGMNHEDAFMDADSSDADENQFVGGTNGDDSESDGFDGFEVLDGSDEDSSSDDDQARRAEITPDTKSSKGKKRKKAESSIYADAEEYEKLIEQRGSTKRK</sequence>
<feature type="region of interest" description="Disordered" evidence="2">
    <location>
        <begin position="163"/>
        <end position="186"/>
    </location>
</feature>
<comment type="caution">
    <text evidence="4">The sequence shown here is derived from an EMBL/GenBank/DDBJ whole genome shotgun (WGS) entry which is preliminary data.</text>
</comment>
<dbReference type="Pfam" id="PF03914">
    <property type="entry name" value="CBF"/>
    <property type="match status" value="1"/>
</dbReference>
<dbReference type="PANTHER" id="PTHR12048:SF0">
    <property type="entry name" value="CCAAT_ENHANCER-BINDING PROTEIN ZETA"/>
    <property type="match status" value="1"/>
</dbReference>